<feature type="compositionally biased region" description="Polar residues" evidence="1">
    <location>
        <begin position="90"/>
        <end position="100"/>
    </location>
</feature>
<proteinExistence type="predicted"/>
<evidence type="ECO:0000313" key="2">
    <source>
        <dbReference type="EMBL" id="KUF98057.1"/>
    </source>
</evidence>
<comment type="caution">
    <text evidence="2">The sequence shown here is derived from an EMBL/GenBank/DDBJ whole genome shotgun (WGS) entry which is preliminary data.</text>
</comment>
<dbReference type="Proteomes" id="UP000054636">
    <property type="component" value="Unassembled WGS sequence"/>
</dbReference>
<dbReference type="AlphaFoldDB" id="A0A0W8DNW6"/>
<feature type="region of interest" description="Disordered" evidence="1">
    <location>
        <begin position="200"/>
        <end position="270"/>
    </location>
</feature>
<dbReference type="EMBL" id="LNFP01000084">
    <property type="protein sequence ID" value="KUF98057.1"/>
    <property type="molecule type" value="Genomic_DNA"/>
</dbReference>
<gene>
    <name evidence="2" type="ORF">AM588_10007224</name>
</gene>
<organism evidence="2 3">
    <name type="scientific">Phytophthora nicotianae</name>
    <name type="common">Potato buckeye rot agent</name>
    <name type="synonym">Phytophthora parasitica</name>
    <dbReference type="NCBI Taxonomy" id="4792"/>
    <lineage>
        <taxon>Eukaryota</taxon>
        <taxon>Sar</taxon>
        <taxon>Stramenopiles</taxon>
        <taxon>Oomycota</taxon>
        <taxon>Peronosporomycetes</taxon>
        <taxon>Peronosporales</taxon>
        <taxon>Peronosporaceae</taxon>
        <taxon>Phytophthora</taxon>
    </lineage>
</organism>
<reference evidence="2 3" key="1">
    <citation type="submission" date="2015-11" db="EMBL/GenBank/DDBJ databases">
        <title>Genomes and virulence difference between two physiological races of Phytophthora nicotianae.</title>
        <authorList>
            <person name="Liu H."/>
            <person name="Ma X."/>
            <person name="Yu H."/>
            <person name="Fang D."/>
            <person name="Li Y."/>
            <person name="Wang X."/>
            <person name="Wang W."/>
            <person name="Dong Y."/>
            <person name="Xiao B."/>
        </authorList>
    </citation>
    <scope>NUCLEOTIDE SEQUENCE [LARGE SCALE GENOMIC DNA]</scope>
    <source>
        <strain evidence="3">race 1</strain>
    </source>
</reference>
<feature type="compositionally biased region" description="Polar residues" evidence="1">
    <location>
        <begin position="479"/>
        <end position="493"/>
    </location>
</feature>
<accession>A0A0W8DNW6</accession>
<feature type="compositionally biased region" description="Polar residues" evidence="1">
    <location>
        <begin position="371"/>
        <end position="400"/>
    </location>
</feature>
<feature type="region of interest" description="Disordered" evidence="1">
    <location>
        <begin position="86"/>
        <end position="140"/>
    </location>
</feature>
<evidence type="ECO:0000313" key="3">
    <source>
        <dbReference type="Proteomes" id="UP000054636"/>
    </source>
</evidence>
<evidence type="ECO:0000256" key="1">
    <source>
        <dbReference type="SAM" id="MobiDB-lite"/>
    </source>
</evidence>
<feature type="region of interest" description="Disordered" evidence="1">
    <location>
        <begin position="159"/>
        <end position="179"/>
    </location>
</feature>
<feature type="compositionally biased region" description="Polar residues" evidence="1">
    <location>
        <begin position="200"/>
        <end position="211"/>
    </location>
</feature>
<feature type="region of interest" description="Disordered" evidence="1">
    <location>
        <begin position="364"/>
        <end position="509"/>
    </location>
</feature>
<protein>
    <submittedName>
        <fullName evidence="2">Uncharacterized protein</fullName>
    </submittedName>
</protein>
<sequence>MADRLIHNRVFKVSKELNRLQDILFNWQCSHQSASIFFCSRIYYVSNTVARSTIARVYQTGRAQYSCWKGQWPPRRTPAFFAWNEESNQRSRPTWQTETPQKVARTLHLTPTRDREQNEARQPAPERSPYKNLGGSDPETTTVLQSEQVEHEGMDEASAIEVDSDDKSAEEEQPVVTGRTIAVSPMREDILDRVYPPATTTVPQRNATSLEAASPYHPPSSPRYRHGRRLQASDAAIPTSRAQQYAAGVTTEQADRYRMSRSSGKRFRSPAKRTTLWDDLCNSYIHQSGANNSNNTNTTNFSHKRIARAAAERAFGGSSVFRTLNMDSYGWPGSESGQRRPVMTGPEAMTVANHAVREFLGGRDEECKQSEPPTQSSTVTEAVETSNEVPSSSTPESRTGNNRKSKRVSFGGDNTQPQPRTLPVLADKTTQTEDSLLPARPQSRIITRDSQTRDYGSPVRCPACDTVVDESGRPRKVPRSSTNSDAAASTQQRNYRRTSSHLTNPIMINPRYPPEPTIFRGRSTYSSAFNDRLAWR</sequence>
<name>A0A0W8DNW6_PHYNI</name>
<feature type="compositionally biased region" description="Acidic residues" evidence="1">
    <location>
        <begin position="162"/>
        <end position="173"/>
    </location>
</feature>